<dbReference type="EMBL" id="KM017070">
    <property type="protein sequence ID" value="AJW29342.1"/>
    <property type="molecule type" value="Genomic_DNA"/>
</dbReference>
<evidence type="ECO:0000256" key="1">
    <source>
        <dbReference type="SAM" id="MobiDB-lite"/>
    </source>
</evidence>
<dbReference type="AlphaFoldDB" id="A0A0D4ZYJ4"/>
<protein>
    <submittedName>
        <fullName evidence="2">Uncharacterized protein</fullName>
    </submittedName>
</protein>
<name>A0A0D4ZYJ4_9SPHN</name>
<organism evidence="2">
    <name type="scientific">Sphingomonas sp. NS2</name>
    <dbReference type="NCBI Taxonomy" id="908605"/>
    <lineage>
        <taxon>Bacteria</taxon>
        <taxon>Pseudomonadati</taxon>
        <taxon>Pseudomonadota</taxon>
        <taxon>Alphaproteobacteria</taxon>
        <taxon>Sphingomonadales</taxon>
        <taxon>Sphingomonadaceae</taxon>
        <taxon>Sphingomonas</taxon>
    </lineage>
</organism>
<evidence type="ECO:0000313" key="2">
    <source>
        <dbReference type="EMBL" id="AJW29342.1"/>
    </source>
</evidence>
<proteinExistence type="predicted"/>
<accession>A0A0D4ZYJ4</accession>
<keyword evidence="2" id="KW-0614">Plasmid</keyword>
<reference evidence="2" key="1">
    <citation type="submission" date="2014-06" db="EMBL/GenBank/DDBJ databases">
        <title>Molecular and ecological studies on carbamate pesticide degrading bacteria isolated from agricultural soils.</title>
        <authorList>
            <person name="Kim D.-U."/>
            <person name="Ka J.-O."/>
        </authorList>
    </citation>
    <scope>NUCLEOTIDE SEQUENCE</scope>
    <source>
        <strain evidence="2">NS2</strain>
        <plasmid evidence="2">201</plasmid>
    </source>
</reference>
<sequence>MPWDFPFQSEAEGDGAIDFCQLAKAGGLNRQCQGWLAGRGITRLAQAQRGKLGIPRQPPSERSETVQPLPGREEATSLDEKKSMAARRPPLRARGVTGGPKPHRGFG</sequence>
<geneLocation type="plasmid" evidence="2">
    <name>201</name>
</geneLocation>
<feature type="compositionally biased region" description="Basic and acidic residues" evidence="1">
    <location>
        <begin position="71"/>
        <end position="83"/>
    </location>
</feature>
<gene>
    <name evidence="2" type="ORF">plasmid201_154</name>
</gene>
<feature type="region of interest" description="Disordered" evidence="1">
    <location>
        <begin position="49"/>
        <end position="107"/>
    </location>
</feature>